<evidence type="ECO:0000313" key="1">
    <source>
        <dbReference type="EMBL" id="PYI03341.1"/>
    </source>
</evidence>
<dbReference type="Proteomes" id="UP000248423">
    <property type="component" value="Unassembled WGS sequence"/>
</dbReference>
<dbReference type="AlphaFoldDB" id="A0A319DZU6"/>
<evidence type="ECO:0000313" key="2">
    <source>
        <dbReference type="Proteomes" id="UP000248423"/>
    </source>
</evidence>
<dbReference type="OrthoDB" id="5326346at2759"/>
<organism evidence="1 2">
    <name type="scientific">Aspergillus sclerotiicarbonarius (strain CBS 121057 / IBT 28362)</name>
    <dbReference type="NCBI Taxonomy" id="1448318"/>
    <lineage>
        <taxon>Eukaryota</taxon>
        <taxon>Fungi</taxon>
        <taxon>Dikarya</taxon>
        <taxon>Ascomycota</taxon>
        <taxon>Pezizomycotina</taxon>
        <taxon>Eurotiomycetes</taxon>
        <taxon>Eurotiomycetidae</taxon>
        <taxon>Eurotiales</taxon>
        <taxon>Aspergillaceae</taxon>
        <taxon>Aspergillus</taxon>
        <taxon>Aspergillus subgen. Circumdati</taxon>
    </lineage>
</organism>
<proteinExistence type="predicted"/>
<gene>
    <name evidence="1" type="ORF">BO78DRAFT_409993</name>
</gene>
<dbReference type="STRING" id="1448318.A0A319DZU6"/>
<dbReference type="InterPro" id="IPR011333">
    <property type="entry name" value="SKP1/BTB/POZ_sf"/>
</dbReference>
<sequence>MACEDDDTLGATHVIDPSGEVIIILQNANAPFAVWRASIQSSAAKKEDDTNEGIRIRVSAKHLILASPVFERALTGPWKESISLDQEGSTEITAENWDIEALLIFLRIIHCQFQFVPQEMSLELLAKFAVVADYYGCQAAVGFFSRIWVQDRIIPKTYSRDLILWLWVTWFFNLPDQFRDATSIAMSQCNGEIYPLGLPIPCAIIEQMNAVRKSSIQSLYCLLDGRRASLLHGERGCHFECRAMLYGTVSMHMHDNQLFWPGILGQSYEKSARSTETVRRPRWREPCADNSNTANNRRLHSCPDCNFNRLLGDVEQSVKGLKLQSFTA</sequence>
<dbReference type="VEuPathDB" id="FungiDB:BO78DRAFT_409993"/>
<name>A0A319DZU6_ASPSB</name>
<evidence type="ECO:0008006" key="3">
    <source>
        <dbReference type="Google" id="ProtNLM"/>
    </source>
</evidence>
<protein>
    <recommendedName>
        <fullName evidence="3">BTB domain-containing protein</fullName>
    </recommendedName>
</protein>
<reference evidence="1 2" key="1">
    <citation type="submission" date="2018-02" db="EMBL/GenBank/DDBJ databases">
        <title>The genomes of Aspergillus section Nigri reveals drivers in fungal speciation.</title>
        <authorList>
            <consortium name="DOE Joint Genome Institute"/>
            <person name="Vesth T.C."/>
            <person name="Nybo J."/>
            <person name="Theobald S."/>
            <person name="Brandl J."/>
            <person name="Frisvad J.C."/>
            <person name="Nielsen K.F."/>
            <person name="Lyhne E.K."/>
            <person name="Kogle M.E."/>
            <person name="Kuo A."/>
            <person name="Riley R."/>
            <person name="Clum A."/>
            <person name="Nolan M."/>
            <person name="Lipzen A."/>
            <person name="Salamov A."/>
            <person name="Henrissat B."/>
            <person name="Wiebenga A."/>
            <person name="De vries R.P."/>
            <person name="Grigoriev I.V."/>
            <person name="Mortensen U.H."/>
            <person name="Andersen M.R."/>
            <person name="Baker S.E."/>
        </authorList>
    </citation>
    <scope>NUCLEOTIDE SEQUENCE [LARGE SCALE GENOMIC DNA]</scope>
    <source>
        <strain evidence="1 2">CBS 121057</strain>
    </source>
</reference>
<dbReference type="EMBL" id="KZ826382">
    <property type="protein sequence ID" value="PYI03341.1"/>
    <property type="molecule type" value="Genomic_DNA"/>
</dbReference>
<accession>A0A319DZU6</accession>
<dbReference type="Gene3D" id="3.30.710.10">
    <property type="entry name" value="Potassium Channel Kv1.1, Chain A"/>
    <property type="match status" value="1"/>
</dbReference>
<keyword evidence="2" id="KW-1185">Reference proteome</keyword>